<dbReference type="CDD" id="cd10030">
    <property type="entry name" value="UDG-F4_TTUDGA_SPO1dp_like"/>
    <property type="match status" value="1"/>
</dbReference>
<dbReference type="SUPFAM" id="SSF52141">
    <property type="entry name" value="Uracil-DNA glycosylase-like"/>
    <property type="match status" value="1"/>
</dbReference>
<dbReference type="NCBIfam" id="TIGR00758">
    <property type="entry name" value="UDG_fam4"/>
    <property type="match status" value="1"/>
</dbReference>
<keyword evidence="5" id="KW-0004">4Fe-4S</keyword>
<keyword evidence="7" id="KW-0227">DNA damage</keyword>
<protein>
    <recommendedName>
        <fullName evidence="4">Type-4 uracil-DNA glycosylase</fullName>
        <ecNumber evidence="3">3.2.2.27</ecNumber>
    </recommendedName>
</protein>
<sequence length="203" mass="22558">MYTSINDLEQVGRAVSACVECSLSETRNRAVPGEGPTNAQILFVGEAPGYNEDIQGKPFVGRAGMFLDELLKSVQLERGEVFITNIVKCRPPNNRDPEATEIAACKKYLDKQIELLEPKIIVTLGKHSLNKFLPGQKIGFHHGRSQVIDGQIVLPLYHPAAALHNGSLRNVILNDFKEVRKALDGKRIDITREKDIGEQLNLF</sequence>
<keyword evidence="9" id="KW-0408">Iron</keyword>
<evidence type="ECO:0000256" key="2">
    <source>
        <dbReference type="ARBA" id="ARBA00006521"/>
    </source>
</evidence>
<dbReference type="PANTHER" id="PTHR33693:SF1">
    <property type="entry name" value="TYPE-4 URACIL-DNA GLYCOSYLASE"/>
    <property type="match status" value="1"/>
</dbReference>
<evidence type="ECO:0000256" key="11">
    <source>
        <dbReference type="ARBA" id="ARBA00023204"/>
    </source>
</evidence>
<comment type="catalytic activity">
    <reaction evidence="1">
        <text>Hydrolyzes single-stranded DNA or mismatched double-stranded DNA and polynucleotides, releasing free uracil.</text>
        <dbReference type="EC" id="3.2.2.27"/>
    </reaction>
</comment>
<keyword evidence="10" id="KW-0411">Iron-sulfur</keyword>
<organism evidence="13">
    <name type="scientific">marine metagenome</name>
    <dbReference type="NCBI Taxonomy" id="408172"/>
    <lineage>
        <taxon>unclassified sequences</taxon>
        <taxon>metagenomes</taxon>
        <taxon>ecological metagenomes</taxon>
    </lineage>
</organism>
<dbReference type="InterPro" id="IPR051536">
    <property type="entry name" value="UDG_Type-4/5"/>
</dbReference>
<accession>A0A381VR35</accession>
<reference evidence="13" key="1">
    <citation type="submission" date="2018-05" db="EMBL/GenBank/DDBJ databases">
        <authorList>
            <person name="Lanie J.A."/>
            <person name="Ng W.-L."/>
            <person name="Kazmierczak K.M."/>
            <person name="Andrzejewski T.M."/>
            <person name="Davidsen T.M."/>
            <person name="Wayne K.J."/>
            <person name="Tettelin H."/>
            <person name="Glass J.I."/>
            <person name="Rusch D."/>
            <person name="Podicherti R."/>
            <person name="Tsui H.-C.T."/>
            <person name="Winkler M.E."/>
        </authorList>
    </citation>
    <scope>NUCLEOTIDE SEQUENCE</scope>
</reference>
<keyword evidence="11" id="KW-0234">DNA repair</keyword>
<evidence type="ECO:0000256" key="4">
    <source>
        <dbReference type="ARBA" id="ARBA00019403"/>
    </source>
</evidence>
<evidence type="ECO:0000256" key="9">
    <source>
        <dbReference type="ARBA" id="ARBA00023004"/>
    </source>
</evidence>
<dbReference type="GO" id="GO:0006281">
    <property type="term" value="P:DNA repair"/>
    <property type="evidence" value="ECO:0007669"/>
    <property type="project" value="UniProtKB-KW"/>
</dbReference>
<dbReference type="GO" id="GO:0051539">
    <property type="term" value="F:4 iron, 4 sulfur cluster binding"/>
    <property type="evidence" value="ECO:0007669"/>
    <property type="project" value="UniProtKB-KW"/>
</dbReference>
<evidence type="ECO:0000256" key="7">
    <source>
        <dbReference type="ARBA" id="ARBA00022763"/>
    </source>
</evidence>
<proteinExistence type="inferred from homology"/>
<dbReference type="InterPro" id="IPR005273">
    <property type="entry name" value="Ura-DNA_glyco_family4"/>
</dbReference>
<dbReference type="EC" id="3.2.2.27" evidence="3"/>
<dbReference type="PANTHER" id="PTHR33693">
    <property type="entry name" value="TYPE-5 URACIL-DNA GLYCOSYLASE"/>
    <property type="match status" value="1"/>
</dbReference>
<evidence type="ECO:0000256" key="6">
    <source>
        <dbReference type="ARBA" id="ARBA00022723"/>
    </source>
</evidence>
<dbReference type="Pfam" id="PF03167">
    <property type="entry name" value="UDG"/>
    <property type="match status" value="1"/>
</dbReference>
<dbReference type="InterPro" id="IPR036895">
    <property type="entry name" value="Uracil-DNA_glycosylase-like_sf"/>
</dbReference>
<gene>
    <name evidence="13" type="ORF">METZ01_LOCUS95355</name>
</gene>
<dbReference type="AlphaFoldDB" id="A0A381VR35"/>
<evidence type="ECO:0000256" key="5">
    <source>
        <dbReference type="ARBA" id="ARBA00022485"/>
    </source>
</evidence>
<evidence type="ECO:0000256" key="10">
    <source>
        <dbReference type="ARBA" id="ARBA00023014"/>
    </source>
</evidence>
<keyword evidence="8" id="KW-0378">Hydrolase</keyword>
<evidence type="ECO:0000256" key="1">
    <source>
        <dbReference type="ARBA" id="ARBA00001400"/>
    </source>
</evidence>
<dbReference type="GO" id="GO:0004844">
    <property type="term" value="F:uracil DNA N-glycosylase activity"/>
    <property type="evidence" value="ECO:0007669"/>
    <property type="project" value="UniProtKB-EC"/>
</dbReference>
<comment type="similarity">
    <text evidence="2">Belongs to the uracil-DNA glycosylase (UDG) superfamily. Type 4 (UDGa) family.</text>
</comment>
<evidence type="ECO:0000256" key="3">
    <source>
        <dbReference type="ARBA" id="ARBA00012030"/>
    </source>
</evidence>
<dbReference type="GO" id="GO:0046872">
    <property type="term" value="F:metal ion binding"/>
    <property type="evidence" value="ECO:0007669"/>
    <property type="project" value="UniProtKB-KW"/>
</dbReference>
<evidence type="ECO:0000313" key="13">
    <source>
        <dbReference type="EMBL" id="SVA42501.1"/>
    </source>
</evidence>
<dbReference type="SMART" id="SM00987">
    <property type="entry name" value="UreE_C"/>
    <property type="match status" value="1"/>
</dbReference>
<keyword evidence="6" id="KW-0479">Metal-binding</keyword>
<name>A0A381VR35_9ZZZZ</name>
<evidence type="ECO:0000259" key="12">
    <source>
        <dbReference type="SMART" id="SM00986"/>
    </source>
</evidence>
<evidence type="ECO:0000256" key="8">
    <source>
        <dbReference type="ARBA" id="ARBA00022801"/>
    </source>
</evidence>
<feature type="domain" description="Uracil-DNA glycosylase-like" evidence="12">
    <location>
        <begin position="32"/>
        <end position="177"/>
    </location>
</feature>
<dbReference type="InterPro" id="IPR005122">
    <property type="entry name" value="Uracil-DNA_glycosylase-like"/>
</dbReference>
<dbReference type="SMART" id="SM00986">
    <property type="entry name" value="UDG"/>
    <property type="match status" value="1"/>
</dbReference>
<dbReference type="EMBL" id="UINC01009478">
    <property type="protein sequence ID" value="SVA42501.1"/>
    <property type="molecule type" value="Genomic_DNA"/>
</dbReference>
<dbReference type="Gene3D" id="3.40.470.10">
    <property type="entry name" value="Uracil-DNA glycosylase-like domain"/>
    <property type="match status" value="1"/>
</dbReference>